<dbReference type="RefSeq" id="WP_070963944.1">
    <property type="nucleotide sequence ID" value="NZ_CP017603.1"/>
</dbReference>
<dbReference type="KEGG" id="cfm:BJL90_02385"/>
<reference evidence="1 3" key="1">
    <citation type="submission" date="2016-10" db="EMBL/GenBank/DDBJ databases">
        <title>Complete Genome Sequence of Acetogen Clostridium formicoaceticum ATCC 27076.</title>
        <authorList>
            <person name="Bao T."/>
            <person name="Cheng C."/>
            <person name="Zhao J."/>
            <person name="Yang S.-T."/>
            <person name="Wang J."/>
            <person name="Wang M."/>
        </authorList>
    </citation>
    <scope>NUCLEOTIDE SEQUENCE [LARGE SCALE GENOMIC DNA]</scope>
    <source>
        <strain evidence="1 3">ATCC 27076</strain>
    </source>
</reference>
<keyword evidence="3" id="KW-1185">Reference proteome</keyword>
<evidence type="ECO:0000313" key="2">
    <source>
        <dbReference type="EMBL" id="ARE89311.1"/>
    </source>
</evidence>
<reference evidence="2 4" key="2">
    <citation type="submission" date="2017-03" db="EMBL/GenBank/DDBJ databases">
        <title>Complete sequence of Clostridium formicaceticum DSM 92.</title>
        <authorList>
            <person name="Poehlein A."/>
            <person name="Karl M."/>
            <person name="Bengelsdorf F.R."/>
            <person name="Duerre P."/>
            <person name="Daniel R."/>
        </authorList>
    </citation>
    <scope>NUCLEOTIDE SEQUENCE [LARGE SCALE GENOMIC DNA]</scope>
    <source>
        <strain evidence="2 4">DSM 92</strain>
    </source>
</reference>
<dbReference type="Proteomes" id="UP000192478">
    <property type="component" value="Chromosome"/>
</dbReference>
<dbReference type="Proteomes" id="UP000177894">
    <property type="component" value="Chromosome"/>
</dbReference>
<name>A0AAC9WHT7_9CLOT</name>
<protein>
    <submittedName>
        <fullName evidence="2">Uncharacterized protein</fullName>
    </submittedName>
</protein>
<evidence type="ECO:0000313" key="3">
    <source>
        <dbReference type="Proteomes" id="UP000177894"/>
    </source>
</evidence>
<organism evidence="2 4">
    <name type="scientific">Clostridium formicaceticum</name>
    <dbReference type="NCBI Taxonomy" id="1497"/>
    <lineage>
        <taxon>Bacteria</taxon>
        <taxon>Bacillati</taxon>
        <taxon>Bacillota</taxon>
        <taxon>Clostridia</taxon>
        <taxon>Eubacteriales</taxon>
        <taxon>Clostridiaceae</taxon>
        <taxon>Clostridium</taxon>
    </lineage>
</organism>
<sequence>MKSLFLEQEMESVITEADAMDQKTLKTYMQMIGKPKTVEEFLKNLQQVIEKGSSQQMIYLKIIEKIRSKAFFPFIMDIVKNITNPIQVQTIFKSTTALPDEADRVEEYIPVILDAIKRNVDTEVIYHGVCLIYRIIKKYPKLEETVQENKLILDYEELEKIIKKFDILEKWETEGHRGKSKPGYLSKQEDFVNFALEFIRFQ</sequence>
<gene>
    <name evidence="1" type="ORF">BJL90_02385</name>
    <name evidence="2" type="ORF">CLFO_37180</name>
</gene>
<evidence type="ECO:0000313" key="4">
    <source>
        <dbReference type="Proteomes" id="UP000192478"/>
    </source>
</evidence>
<proteinExistence type="predicted"/>
<dbReference type="EMBL" id="CP020559">
    <property type="protein sequence ID" value="ARE89311.1"/>
    <property type="molecule type" value="Genomic_DNA"/>
</dbReference>
<evidence type="ECO:0000313" key="1">
    <source>
        <dbReference type="EMBL" id="AOY74904.1"/>
    </source>
</evidence>
<accession>A0AAC9WHT7</accession>
<dbReference type="AlphaFoldDB" id="A0AAC9WHT7"/>
<dbReference type="EMBL" id="CP017603">
    <property type="protein sequence ID" value="AOY74904.1"/>
    <property type="molecule type" value="Genomic_DNA"/>
</dbReference>